<comment type="caution">
    <text evidence="1">The sequence shown here is derived from an EMBL/GenBank/DDBJ whole genome shotgun (WGS) entry which is preliminary data.</text>
</comment>
<organism evidence="1 2">
    <name type="scientific">Armillaria luteobubalina</name>
    <dbReference type="NCBI Taxonomy" id="153913"/>
    <lineage>
        <taxon>Eukaryota</taxon>
        <taxon>Fungi</taxon>
        <taxon>Dikarya</taxon>
        <taxon>Basidiomycota</taxon>
        <taxon>Agaricomycotina</taxon>
        <taxon>Agaricomycetes</taxon>
        <taxon>Agaricomycetidae</taxon>
        <taxon>Agaricales</taxon>
        <taxon>Marasmiineae</taxon>
        <taxon>Physalacriaceae</taxon>
        <taxon>Armillaria</taxon>
    </lineage>
</organism>
<dbReference type="AlphaFoldDB" id="A0AA39UDS5"/>
<keyword evidence="2" id="KW-1185">Reference proteome</keyword>
<name>A0AA39UDS5_9AGAR</name>
<sequence>MSSKVAIALGKYFSISEQLFPWLAPRSTTQPKKNAKPSEIITTGAMPMPVPPTTLLNQIDDVPTSLRVHGVRQVRIKMKSHEVRIHGLVEEIEIRLEGQVESGVQQTEARISMDMAGIIDMKYEIEIRKQNPSDSDKDVM</sequence>
<accession>A0AA39UDS5</accession>
<dbReference type="EMBL" id="JAUEPU010000061">
    <property type="protein sequence ID" value="KAK0483058.1"/>
    <property type="molecule type" value="Genomic_DNA"/>
</dbReference>
<dbReference type="Proteomes" id="UP001175228">
    <property type="component" value="Unassembled WGS sequence"/>
</dbReference>
<proteinExistence type="predicted"/>
<evidence type="ECO:0000313" key="2">
    <source>
        <dbReference type="Proteomes" id="UP001175228"/>
    </source>
</evidence>
<gene>
    <name evidence="1" type="ORF">EDD18DRAFT_1112332</name>
</gene>
<reference evidence="1" key="1">
    <citation type="submission" date="2023-06" db="EMBL/GenBank/DDBJ databases">
        <authorList>
            <consortium name="Lawrence Berkeley National Laboratory"/>
            <person name="Ahrendt S."/>
            <person name="Sahu N."/>
            <person name="Indic B."/>
            <person name="Wong-Bajracharya J."/>
            <person name="Merenyi Z."/>
            <person name="Ke H.-M."/>
            <person name="Monk M."/>
            <person name="Kocsube S."/>
            <person name="Drula E."/>
            <person name="Lipzen A."/>
            <person name="Balint B."/>
            <person name="Henrissat B."/>
            <person name="Andreopoulos B."/>
            <person name="Martin F.M."/>
            <person name="Harder C.B."/>
            <person name="Rigling D."/>
            <person name="Ford K.L."/>
            <person name="Foster G.D."/>
            <person name="Pangilinan J."/>
            <person name="Papanicolaou A."/>
            <person name="Barry K."/>
            <person name="LaButti K."/>
            <person name="Viragh M."/>
            <person name="Koriabine M."/>
            <person name="Yan M."/>
            <person name="Riley R."/>
            <person name="Champramary S."/>
            <person name="Plett K.L."/>
            <person name="Tsai I.J."/>
            <person name="Slot J."/>
            <person name="Sipos G."/>
            <person name="Plett J."/>
            <person name="Nagy L.G."/>
            <person name="Grigoriev I.V."/>
        </authorList>
    </citation>
    <scope>NUCLEOTIDE SEQUENCE</scope>
    <source>
        <strain evidence="1">HWK02</strain>
    </source>
</reference>
<protein>
    <submittedName>
        <fullName evidence="1">Uncharacterized protein</fullName>
    </submittedName>
</protein>
<evidence type="ECO:0000313" key="1">
    <source>
        <dbReference type="EMBL" id="KAK0483058.1"/>
    </source>
</evidence>